<sequence length="61" mass="7103">MEVSITAFFTLLNIVVLIGIIYLAVKLIKTFFRNSKCKEQTLEQLEQINKKLTNKDKEDDL</sequence>
<reference evidence="2 3" key="1">
    <citation type="submission" date="2017-06" db="EMBL/GenBank/DDBJ databases">
        <title>Draft Genome Sequence of Natranaerobius trueperi halophilic, alkalithermophilic bacteria from soda lakes.</title>
        <authorList>
            <person name="Zhao B."/>
        </authorList>
    </citation>
    <scope>NUCLEOTIDE SEQUENCE [LARGE SCALE GENOMIC DNA]</scope>
    <source>
        <strain evidence="2 3">DSM 18760</strain>
    </source>
</reference>
<keyword evidence="1" id="KW-1133">Transmembrane helix</keyword>
<accession>A0A226BXL7</accession>
<dbReference type="RefSeq" id="WP_089024417.1">
    <property type="nucleotide sequence ID" value="NZ_NIQC01000035.1"/>
</dbReference>
<proteinExistence type="predicted"/>
<keyword evidence="3" id="KW-1185">Reference proteome</keyword>
<evidence type="ECO:0000313" key="2">
    <source>
        <dbReference type="EMBL" id="OWZ82890.1"/>
    </source>
</evidence>
<comment type="caution">
    <text evidence="2">The sequence shown here is derived from an EMBL/GenBank/DDBJ whole genome shotgun (WGS) entry which is preliminary data.</text>
</comment>
<keyword evidence="1" id="KW-0472">Membrane</keyword>
<dbReference type="EMBL" id="NIQC01000035">
    <property type="protein sequence ID" value="OWZ82890.1"/>
    <property type="molecule type" value="Genomic_DNA"/>
</dbReference>
<feature type="transmembrane region" description="Helical" evidence="1">
    <location>
        <begin position="6"/>
        <end position="25"/>
    </location>
</feature>
<dbReference type="AlphaFoldDB" id="A0A226BXL7"/>
<evidence type="ECO:0000313" key="3">
    <source>
        <dbReference type="Proteomes" id="UP000214588"/>
    </source>
</evidence>
<keyword evidence="1" id="KW-0812">Transmembrane</keyword>
<protein>
    <recommendedName>
        <fullName evidence="4">DUF4083 domain-containing protein</fullName>
    </recommendedName>
</protein>
<dbReference type="Proteomes" id="UP000214588">
    <property type="component" value="Unassembled WGS sequence"/>
</dbReference>
<evidence type="ECO:0008006" key="4">
    <source>
        <dbReference type="Google" id="ProtNLM"/>
    </source>
</evidence>
<gene>
    <name evidence="2" type="ORF">CDO51_11700</name>
</gene>
<evidence type="ECO:0000256" key="1">
    <source>
        <dbReference type="SAM" id="Phobius"/>
    </source>
</evidence>
<organism evidence="2 3">
    <name type="scientific">Natranaerobius trueperi</name>
    <dbReference type="NCBI Taxonomy" id="759412"/>
    <lineage>
        <taxon>Bacteria</taxon>
        <taxon>Bacillati</taxon>
        <taxon>Bacillota</taxon>
        <taxon>Clostridia</taxon>
        <taxon>Natranaerobiales</taxon>
        <taxon>Natranaerobiaceae</taxon>
        <taxon>Natranaerobius</taxon>
    </lineage>
</organism>
<name>A0A226BXL7_9FIRM</name>